<dbReference type="AlphaFoldDB" id="A0A1I8JE17"/>
<evidence type="ECO:0000313" key="2">
    <source>
        <dbReference type="WBParaSite" id="maker-uti_cns_0045891-snap-gene-0.8-mRNA-1"/>
    </source>
</evidence>
<dbReference type="WBParaSite" id="maker-uti_cns_0045891-snap-gene-0.8-mRNA-1">
    <property type="protein sequence ID" value="maker-uti_cns_0045891-snap-gene-0.8-mRNA-1"/>
    <property type="gene ID" value="maker-uti_cns_0045891-snap-gene-0.8"/>
</dbReference>
<organism evidence="1 3">
    <name type="scientific">Macrostomum lignano</name>
    <dbReference type="NCBI Taxonomy" id="282301"/>
    <lineage>
        <taxon>Eukaryota</taxon>
        <taxon>Metazoa</taxon>
        <taxon>Spiralia</taxon>
        <taxon>Lophotrochozoa</taxon>
        <taxon>Platyhelminthes</taxon>
        <taxon>Rhabditophora</taxon>
        <taxon>Macrostomorpha</taxon>
        <taxon>Macrostomida</taxon>
        <taxon>Macrostomidae</taxon>
        <taxon>Macrostomum</taxon>
    </lineage>
</organism>
<proteinExistence type="predicted"/>
<keyword evidence="1" id="KW-1185">Reference proteome</keyword>
<name>A0A1I8JE17_9PLAT</name>
<evidence type="ECO:0000313" key="1">
    <source>
        <dbReference type="Proteomes" id="UP000095280"/>
    </source>
</evidence>
<protein>
    <submittedName>
        <fullName evidence="2 3">Lig_chan-Glu_bd domain-containing protein</fullName>
    </submittedName>
</protein>
<sequence>MDFGLVATAINIGLNSTRSIYLFDLLSIWSVYLTNILCDQSAEVNTTVEGMTGSFSLAPDGTVSRLNWFMNFYKGLGHQHEWIGNWSSVGDFHFEPAKLRTPTDQVLKSELNVNVFRVVTL</sequence>
<reference evidence="2 3" key="1">
    <citation type="submission" date="2016-11" db="UniProtKB">
        <authorList>
            <consortium name="WormBaseParasite"/>
        </authorList>
    </citation>
    <scope>IDENTIFICATION</scope>
</reference>
<accession>A0A1I8JE17</accession>
<dbReference type="Proteomes" id="UP000095280">
    <property type="component" value="Unplaced"/>
</dbReference>
<evidence type="ECO:0000313" key="3">
    <source>
        <dbReference type="WBParaSite" id="maker-uti_cns_0046929-snap-gene-0.7-mRNA-1"/>
    </source>
</evidence>
<dbReference type="WBParaSite" id="maker-uti_cns_0046929-snap-gene-0.7-mRNA-1">
    <property type="protein sequence ID" value="maker-uti_cns_0046929-snap-gene-0.7-mRNA-1"/>
    <property type="gene ID" value="maker-uti_cns_0046929-snap-gene-0.7"/>
</dbReference>